<feature type="non-terminal residue" evidence="4">
    <location>
        <position position="90"/>
    </location>
</feature>
<feature type="transmembrane region" description="Helical" evidence="2">
    <location>
        <begin position="59"/>
        <end position="81"/>
    </location>
</feature>
<organism evidence="4 5">
    <name type="scientific">Loxia curvirostra</name>
    <name type="common">Red crossbill</name>
    <dbReference type="NCBI Taxonomy" id="64802"/>
    <lineage>
        <taxon>Eukaryota</taxon>
        <taxon>Metazoa</taxon>
        <taxon>Chordata</taxon>
        <taxon>Craniata</taxon>
        <taxon>Vertebrata</taxon>
        <taxon>Euteleostomi</taxon>
        <taxon>Archelosauria</taxon>
        <taxon>Archosauria</taxon>
        <taxon>Dinosauria</taxon>
        <taxon>Saurischia</taxon>
        <taxon>Theropoda</taxon>
        <taxon>Coelurosauria</taxon>
        <taxon>Aves</taxon>
        <taxon>Neognathae</taxon>
        <taxon>Neoaves</taxon>
        <taxon>Telluraves</taxon>
        <taxon>Australaves</taxon>
        <taxon>Passeriformes</taxon>
        <taxon>Passeroidea</taxon>
        <taxon>Fringillidae</taxon>
        <taxon>Carduelinae</taxon>
        <taxon>Loxia</taxon>
    </lineage>
</organism>
<feature type="domain" description="Neurotransmitter-gated ion-channel transmembrane" evidence="3">
    <location>
        <begin position="15"/>
        <end position="69"/>
    </location>
</feature>
<gene>
    <name evidence="4" type="primary">Chrnb1</name>
    <name evidence="4" type="ORF">LOXCUR_R15735</name>
</gene>
<dbReference type="GO" id="GO:0006811">
    <property type="term" value="P:monoatomic ion transport"/>
    <property type="evidence" value="ECO:0007669"/>
    <property type="project" value="InterPro"/>
</dbReference>
<name>A0A7K7IEU9_LOXCU</name>
<dbReference type="InterPro" id="IPR036719">
    <property type="entry name" value="Neuro-gated_channel_TM_sf"/>
</dbReference>
<dbReference type="Proteomes" id="UP000564784">
    <property type="component" value="Unassembled WGS sequence"/>
</dbReference>
<dbReference type="Pfam" id="PF02932">
    <property type="entry name" value="Neur_chan_memb"/>
    <property type="match status" value="1"/>
</dbReference>
<dbReference type="EMBL" id="VZSM01001171">
    <property type="protein sequence ID" value="NWY92314.1"/>
    <property type="molecule type" value="Genomic_DNA"/>
</dbReference>
<keyword evidence="2" id="KW-0472">Membrane</keyword>
<evidence type="ECO:0000313" key="4">
    <source>
        <dbReference type="EMBL" id="NWY92314.1"/>
    </source>
</evidence>
<proteinExistence type="predicted"/>
<dbReference type="SUPFAM" id="SSF90112">
    <property type="entry name" value="Neurotransmitter-gated ion-channel transmembrane pore"/>
    <property type="match status" value="1"/>
</dbReference>
<feature type="region of interest" description="Disordered" evidence="1">
    <location>
        <begin position="1"/>
        <end position="21"/>
    </location>
</feature>
<reference evidence="4 5" key="1">
    <citation type="submission" date="2019-09" db="EMBL/GenBank/DDBJ databases">
        <title>Bird 10,000 Genomes (B10K) Project - Family phase.</title>
        <authorList>
            <person name="Zhang G."/>
        </authorList>
    </citation>
    <scope>NUCLEOTIDE SEQUENCE [LARGE SCALE GENOMIC DNA]</scope>
    <source>
        <strain evidence="4">OUT-0011</strain>
        <tissue evidence="4">Muscle</tissue>
    </source>
</reference>
<dbReference type="InterPro" id="IPR006029">
    <property type="entry name" value="Neurotrans-gated_channel_TM"/>
</dbReference>
<evidence type="ECO:0000256" key="1">
    <source>
        <dbReference type="SAM" id="MobiDB-lite"/>
    </source>
</evidence>
<sequence length="90" mass="9446">GPASDGHAPLGSAPRSGLAPELRPAAAAADVIARSLRERERRRQAQDEWRALAMAVDRLCLWALLALTGGCALGTGLDAALHRPPDTPFP</sequence>
<feature type="non-terminal residue" evidence="4">
    <location>
        <position position="1"/>
    </location>
</feature>
<dbReference type="Gene3D" id="1.20.58.390">
    <property type="entry name" value="Neurotransmitter-gated ion-channel transmembrane domain"/>
    <property type="match status" value="1"/>
</dbReference>
<keyword evidence="5" id="KW-1185">Reference proteome</keyword>
<dbReference type="InterPro" id="IPR038050">
    <property type="entry name" value="Neuro_actylchol_rec"/>
</dbReference>
<dbReference type="AlphaFoldDB" id="A0A7K7IEU9"/>
<evidence type="ECO:0000313" key="5">
    <source>
        <dbReference type="Proteomes" id="UP000564784"/>
    </source>
</evidence>
<keyword evidence="2" id="KW-1133">Transmembrane helix</keyword>
<accession>A0A7K7IEU9</accession>
<evidence type="ECO:0000259" key="3">
    <source>
        <dbReference type="Pfam" id="PF02932"/>
    </source>
</evidence>
<keyword evidence="2" id="KW-0812">Transmembrane</keyword>
<evidence type="ECO:0000256" key="2">
    <source>
        <dbReference type="SAM" id="Phobius"/>
    </source>
</evidence>
<dbReference type="GO" id="GO:0016020">
    <property type="term" value="C:membrane"/>
    <property type="evidence" value="ECO:0007669"/>
    <property type="project" value="InterPro"/>
</dbReference>
<comment type="caution">
    <text evidence="4">The sequence shown here is derived from an EMBL/GenBank/DDBJ whole genome shotgun (WGS) entry which is preliminary data.</text>
</comment>
<protein>
    <submittedName>
        <fullName evidence="4">ACHB protein</fullName>
    </submittedName>
</protein>